<dbReference type="Gene3D" id="3.20.20.80">
    <property type="entry name" value="Glycosidases"/>
    <property type="match status" value="1"/>
</dbReference>
<dbReference type="InterPro" id="IPR014756">
    <property type="entry name" value="Ig_E-set"/>
</dbReference>
<dbReference type="InterPro" id="IPR006047">
    <property type="entry name" value="GH13_cat_dom"/>
</dbReference>
<reference evidence="19 20" key="2">
    <citation type="submission" date="2019-09" db="EMBL/GenBank/DDBJ databases">
        <authorList>
            <person name="Jin C."/>
        </authorList>
    </citation>
    <scope>NUCLEOTIDE SEQUENCE [LARGE SCALE GENOMIC DNA]</scope>
    <source>
        <strain evidence="19 20">BN140078</strain>
    </source>
</reference>
<evidence type="ECO:0000256" key="7">
    <source>
        <dbReference type="ARBA" id="ARBA00022801"/>
    </source>
</evidence>
<feature type="active site" description="Proton donor" evidence="15">
    <location>
        <position position="301"/>
    </location>
</feature>
<evidence type="ECO:0000256" key="1">
    <source>
        <dbReference type="ARBA" id="ARBA00004496"/>
    </source>
</evidence>
<evidence type="ECO:0000256" key="8">
    <source>
        <dbReference type="ARBA" id="ARBA00023277"/>
    </source>
</evidence>
<dbReference type="GO" id="GO:0005737">
    <property type="term" value="C:cytoplasm"/>
    <property type="evidence" value="ECO:0007669"/>
    <property type="project" value="UniProtKB-SubCell"/>
</dbReference>
<dbReference type="CDD" id="cd02853">
    <property type="entry name" value="E_set_MTHase_like_N"/>
    <property type="match status" value="1"/>
</dbReference>
<evidence type="ECO:0000313" key="19">
    <source>
        <dbReference type="EMBL" id="KAA2243633.1"/>
    </source>
</evidence>
<comment type="subcellular location">
    <subcellularLocation>
        <location evidence="1 15">Cytoplasm</location>
    </subcellularLocation>
</comment>
<evidence type="ECO:0000313" key="20">
    <source>
        <dbReference type="Proteomes" id="UP000324611"/>
    </source>
</evidence>
<dbReference type="CDD" id="cd11325">
    <property type="entry name" value="AmyAc_GTHase"/>
    <property type="match status" value="1"/>
</dbReference>
<name>A0A5B2VV15_9BACT</name>
<feature type="binding site" evidence="16">
    <location>
        <begin position="394"/>
        <end position="399"/>
    </location>
    <ligand>
        <name>substrate</name>
    </ligand>
</feature>
<evidence type="ECO:0000256" key="2">
    <source>
        <dbReference type="ARBA" id="ARBA00005199"/>
    </source>
</evidence>
<evidence type="ECO:0000256" key="11">
    <source>
        <dbReference type="ARBA" id="ARBA00033284"/>
    </source>
</evidence>
<comment type="caution">
    <text evidence="19">The sequence shown here is derived from an EMBL/GenBank/DDBJ whole genome shotgun (WGS) entry which is preliminary data.</text>
</comment>
<dbReference type="SUPFAM" id="SSF51445">
    <property type="entry name" value="(Trans)glycosidases"/>
    <property type="match status" value="1"/>
</dbReference>
<feature type="binding site" evidence="16">
    <location>
        <begin position="326"/>
        <end position="330"/>
    </location>
    <ligand>
        <name>substrate</name>
    </ligand>
</feature>
<feature type="domain" description="Glycosyl hydrolase family 13 catalytic" evidence="18">
    <location>
        <begin position="100"/>
        <end position="462"/>
    </location>
</feature>
<dbReference type="InterPro" id="IPR012768">
    <property type="entry name" value="Trehalose_TreZ"/>
</dbReference>
<evidence type="ECO:0000256" key="4">
    <source>
        <dbReference type="ARBA" id="ARBA00012268"/>
    </source>
</evidence>
<keyword evidence="7 14" id="KW-0378">Hydrolase</keyword>
<comment type="pathway">
    <text evidence="2 14">Glycan biosynthesis; trehalose biosynthesis.</text>
</comment>
<dbReference type="InterPro" id="IPR044901">
    <property type="entry name" value="Trehalose_TreZ_E-set_sf"/>
</dbReference>
<evidence type="ECO:0000259" key="18">
    <source>
        <dbReference type="SMART" id="SM00642"/>
    </source>
</evidence>
<evidence type="ECO:0000256" key="15">
    <source>
        <dbReference type="PIRSR" id="PIRSR006337-1"/>
    </source>
</evidence>
<dbReference type="EC" id="3.2.1.141" evidence="4 13"/>
<proteinExistence type="inferred from homology"/>
<dbReference type="PIRSF" id="PIRSF006337">
    <property type="entry name" value="Trehalose_TreZ"/>
    <property type="match status" value="1"/>
</dbReference>
<comment type="similarity">
    <text evidence="3 14">Belongs to the glycosyl hydrolase 13 family.</text>
</comment>
<gene>
    <name evidence="19" type="primary">treZ</name>
    <name evidence="19" type="ORF">F0L74_14210</name>
</gene>
<dbReference type="Gene3D" id="1.10.10.760">
    <property type="entry name" value="E-set domains of sugar-utilizing enzymes"/>
    <property type="match status" value="1"/>
</dbReference>
<comment type="catalytic activity">
    <reaction evidence="12 14">
        <text>hydrolysis of (1-&gt;4)-alpha-D-glucosidic linkage in 4-alpha-D-[(1-&gt;4)-alpha-D-glucanosyl]n trehalose to yield trehalose and (1-&gt;4)-alpha-D-glucan.</text>
        <dbReference type="EC" id="3.2.1.141"/>
    </reaction>
</comment>
<keyword evidence="20" id="KW-1185">Reference proteome</keyword>
<dbReference type="Gene3D" id="2.60.40.10">
    <property type="entry name" value="Immunoglobulins"/>
    <property type="match status" value="1"/>
</dbReference>
<dbReference type="GO" id="GO:0005992">
    <property type="term" value="P:trehalose biosynthetic process"/>
    <property type="evidence" value="ECO:0007669"/>
    <property type="project" value="UniProtKB-UniRule"/>
</dbReference>
<evidence type="ECO:0000256" key="3">
    <source>
        <dbReference type="ARBA" id="ARBA00008061"/>
    </source>
</evidence>
<dbReference type="NCBIfam" id="TIGR02402">
    <property type="entry name" value="trehalose_TreZ"/>
    <property type="match status" value="1"/>
</dbReference>
<protein>
    <recommendedName>
        <fullName evidence="5 13">Malto-oligosyltrehalose trehalohydrolase</fullName>
        <shortName evidence="14">MTHase</shortName>
        <ecNumber evidence="4 13">3.2.1.141</ecNumber>
    </recommendedName>
    <alternativeName>
        <fullName evidence="11 14">4-alpha-D-((1-&gt;4)-alpha-D-glucano)trehalose trehalohydrolase</fullName>
    </alternativeName>
    <alternativeName>
        <fullName evidence="10 14">Maltooligosyl trehalose trehalohydrolase</fullName>
    </alternativeName>
</protein>
<feature type="site" description="Transition state stabilizer" evidence="17">
    <location>
        <position position="395"/>
    </location>
</feature>
<dbReference type="Pfam" id="PF00128">
    <property type="entry name" value="Alpha-amylase"/>
    <property type="match status" value="1"/>
</dbReference>
<dbReference type="UniPathway" id="UPA00299"/>
<keyword evidence="9 14" id="KW-0326">Glycosidase</keyword>
<sequence length="611" mass="68280">MATSTYKQTGALLAASGICTFRVWAPFREKLALLLPESNATYAMERDGEGYWEVQIPGIGAGTLYQFVLDNDLQRPDPASRWQPQGVHGPSAVTDPAGFSFTDAQWKGMDTADMILYELHIGTFTPEGTIDALTTRLPWLQELGITAIEIMPVAQFPGNRNWGYDGVFPYALQNTYGNINDLKKLVNAAHKLGMAVILDVVYNHQGPEGNYLGDYGPYFTDKYHTPWGKAINFDDACCDPVRAFYIQNALMWLDEFHIDGLRLDAVHAYWDSSALHFTQELAAAVQELEMRTGRKKTLIGEIDLNNPRYITPIPNGGYGLDAQWVDEFHHALHSCLTGEQQGYYEDFGDLALLAKSYADAYVYTGQYSVHRKRKFGVKPDQHAYTRFVTFIQNHDQIGNRMLGERLGVLLPFEAQKLSAAALLLSPFVPLLFMGEEYGEKNPFPFFCSFEDADLVQAVREGRKREFAAFHLNGEAQDPQAEEVFASAKLSWQTQAGEHAALLALYQFLINLRKTHAALRNRQRSNTKVHAPVNNAVLVIERRSPGKEALLLLLNFSKTEQAWHPPSAIKLRKLFDSAGEQWNGPGALAPDEAATGGTMSIQPLSAVVYEMI</sequence>
<dbReference type="GO" id="GO:0033942">
    <property type="term" value="F:4-alpha-D-(1-&gt;4)-alpha-D-glucanotrehalose trehalohydrolase activity"/>
    <property type="evidence" value="ECO:0007669"/>
    <property type="project" value="UniProtKB-EC"/>
</dbReference>
<dbReference type="AlphaFoldDB" id="A0A5B2VV15"/>
<evidence type="ECO:0000256" key="13">
    <source>
        <dbReference type="NCBIfam" id="TIGR02402"/>
    </source>
</evidence>
<dbReference type="SMART" id="SM00642">
    <property type="entry name" value="Aamy"/>
    <property type="match status" value="1"/>
</dbReference>
<keyword evidence="8" id="KW-0119">Carbohydrate metabolism</keyword>
<dbReference type="Proteomes" id="UP000324611">
    <property type="component" value="Unassembled WGS sequence"/>
</dbReference>
<dbReference type="SUPFAM" id="SSF81296">
    <property type="entry name" value="E set domains"/>
    <property type="match status" value="1"/>
</dbReference>
<accession>A0A5B2VV15</accession>
<evidence type="ECO:0000256" key="12">
    <source>
        <dbReference type="ARBA" id="ARBA00034013"/>
    </source>
</evidence>
<reference evidence="19 20" key="1">
    <citation type="submission" date="2019-09" db="EMBL/GenBank/DDBJ databases">
        <title>Chitinophaga ginsengihumi sp. nov., isolated from soil of ginseng rhizosphere.</title>
        <authorList>
            <person name="Lee J."/>
        </authorList>
    </citation>
    <scope>NUCLEOTIDE SEQUENCE [LARGE SCALE GENOMIC DNA]</scope>
    <source>
        <strain evidence="19 20">BN140078</strain>
    </source>
</reference>
<dbReference type="PANTHER" id="PTHR43651:SF11">
    <property type="entry name" value="MALTO-OLIGOSYLTREHALOSE TREHALOHYDROLASE"/>
    <property type="match status" value="1"/>
</dbReference>
<dbReference type="InterPro" id="IPR017853">
    <property type="entry name" value="GH"/>
</dbReference>
<evidence type="ECO:0000256" key="10">
    <source>
        <dbReference type="ARBA" id="ARBA00032057"/>
    </source>
</evidence>
<dbReference type="EMBL" id="VUOC01000002">
    <property type="protein sequence ID" value="KAA2243633.1"/>
    <property type="molecule type" value="Genomic_DNA"/>
</dbReference>
<evidence type="ECO:0000256" key="6">
    <source>
        <dbReference type="ARBA" id="ARBA00022490"/>
    </source>
</evidence>
<evidence type="ECO:0000256" key="9">
    <source>
        <dbReference type="ARBA" id="ARBA00023295"/>
    </source>
</evidence>
<feature type="binding site" evidence="16">
    <location>
        <begin position="262"/>
        <end position="267"/>
    </location>
    <ligand>
        <name>substrate</name>
    </ligand>
</feature>
<feature type="active site" description="Nucleophile" evidence="15">
    <location>
        <position position="264"/>
    </location>
</feature>
<dbReference type="RefSeq" id="WP_149838508.1">
    <property type="nucleotide sequence ID" value="NZ_VUOC01000002.1"/>
</dbReference>
<organism evidence="19 20">
    <name type="scientific">Chitinophaga agrisoli</name>
    <dbReference type="NCBI Taxonomy" id="2607653"/>
    <lineage>
        <taxon>Bacteria</taxon>
        <taxon>Pseudomonadati</taxon>
        <taxon>Bacteroidota</taxon>
        <taxon>Chitinophagia</taxon>
        <taxon>Chitinophagales</taxon>
        <taxon>Chitinophagaceae</taxon>
        <taxon>Chitinophaga</taxon>
    </lineage>
</organism>
<dbReference type="PANTHER" id="PTHR43651">
    <property type="entry name" value="1,4-ALPHA-GLUCAN-BRANCHING ENZYME"/>
    <property type="match status" value="1"/>
</dbReference>
<evidence type="ECO:0000256" key="16">
    <source>
        <dbReference type="PIRSR" id="PIRSR006337-2"/>
    </source>
</evidence>
<evidence type="ECO:0000256" key="5">
    <source>
        <dbReference type="ARBA" id="ARBA00015938"/>
    </source>
</evidence>
<dbReference type="InterPro" id="IPR013783">
    <property type="entry name" value="Ig-like_fold"/>
</dbReference>
<keyword evidence="6" id="KW-0963">Cytoplasm</keyword>
<evidence type="ECO:0000256" key="14">
    <source>
        <dbReference type="PIRNR" id="PIRNR006337"/>
    </source>
</evidence>
<evidence type="ECO:0000256" key="17">
    <source>
        <dbReference type="PIRSR" id="PIRSR006337-3"/>
    </source>
</evidence>